<gene>
    <name evidence="9" type="ORF">W59_23835</name>
</gene>
<dbReference type="Pfam" id="PF07993">
    <property type="entry name" value="NAD_binding_4"/>
    <property type="match status" value="1"/>
</dbReference>
<dbReference type="FunFam" id="3.40.50.980:FF:000002">
    <property type="entry name" value="Enterobactin synthetase component F"/>
    <property type="match status" value="1"/>
</dbReference>
<dbReference type="NCBIfam" id="TIGR01720">
    <property type="entry name" value="NRPS-para261"/>
    <property type="match status" value="1"/>
</dbReference>
<dbReference type="GO" id="GO:0008610">
    <property type="term" value="P:lipid biosynthetic process"/>
    <property type="evidence" value="ECO:0007669"/>
    <property type="project" value="UniProtKB-ARBA"/>
</dbReference>
<dbReference type="PANTHER" id="PTHR45527">
    <property type="entry name" value="NONRIBOSOMAL PEPTIDE SYNTHETASE"/>
    <property type="match status" value="1"/>
</dbReference>
<feature type="domain" description="Carrier" evidence="8">
    <location>
        <begin position="2775"/>
        <end position="2850"/>
    </location>
</feature>
<name>I0WM19_RHOOP</name>
<dbReference type="Gene3D" id="3.40.50.980">
    <property type="match status" value="2"/>
</dbReference>
<dbReference type="InterPro" id="IPR001242">
    <property type="entry name" value="Condensation_dom"/>
</dbReference>
<evidence type="ECO:0000313" key="10">
    <source>
        <dbReference type="Proteomes" id="UP000006447"/>
    </source>
</evidence>
<dbReference type="InterPro" id="IPR036291">
    <property type="entry name" value="NAD(P)-bd_dom_sf"/>
</dbReference>
<dbReference type="SUPFAM" id="SSF56801">
    <property type="entry name" value="Acetyl-CoA synthetase-like"/>
    <property type="match status" value="2"/>
</dbReference>
<dbReference type="Gene3D" id="1.10.1200.10">
    <property type="entry name" value="ACP-like"/>
    <property type="match status" value="2"/>
</dbReference>
<dbReference type="InterPro" id="IPR045851">
    <property type="entry name" value="AMP-bd_C_sf"/>
</dbReference>
<dbReference type="PROSITE" id="PS00012">
    <property type="entry name" value="PHOSPHOPANTETHEINE"/>
    <property type="match status" value="2"/>
</dbReference>
<dbReference type="FunFam" id="2.30.38.10:FF:000001">
    <property type="entry name" value="Non-ribosomal peptide synthetase PvdI"/>
    <property type="match status" value="1"/>
</dbReference>
<reference evidence="9 10" key="1">
    <citation type="journal article" date="2012" name="J. Bacteriol.">
        <title>Draft genome sequence of the nitrophenol-degrading actinomycete Rhodococcus imtechensis RKJ300.</title>
        <authorList>
            <person name="Vikram S."/>
            <person name="Kumar S."/>
            <person name="Subramanian S."/>
            <person name="Raghava G.P."/>
        </authorList>
    </citation>
    <scope>NUCLEOTIDE SEQUENCE [LARGE SCALE GENOMIC DNA]</scope>
    <source>
        <strain evidence="9 10">RKJ300</strain>
    </source>
</reference>
<keyword evidence="4" id="KW-0597">Phosphoprotein</keyword>
<dbReference type="InterPro" id="IPR036736">
    <property type="entry name" value="ACP-like_sf"/>
</dbReference>
<dbReference type="FunFam" id="1.10.1200.10:FF:000005">
    <property type="entry name" value="Nonribosomal peptide synthetase 1"/>
    <property type="match status" value="1"/>
</dbReference>
<keyword evidence="7" id="KW-0045">Antibiotic biosynthesis</keyword>
<dbReference type="InterPro" id="IPR025110">
    <property type="entry name" value="AMP-bd_C"/>
</dbReference>
<comment type="similarity">
    <text evidence="2">Belongs to the ATP-dependent AMP-binding enzyme family.</text>
</comment>
<dbReference type="Gene3D" id="3.30.300.30">
    <property type="match status" value="3"/>
</dbReference>
<dbReference type="InterPro" id="IPR020806">
    <property type="entry name" value="PKS_PP-bd"/>
</dbReference>
<dbReference type="FunFam" id="3.40.50.980:FF:000001">
    <property type="entry name" value="Non-ribosomal peptide synthetase"/>
    <property type="match status" value="2"/>
</dbReference>
<dbReference type="InterPro" id="IPR000873">
    <property type="entry name" value="AMP-dep_synth/lig_dom"/>
</dbReference>
<dbReference type="GO" id="GO:0031177">
    <property type="term" value="F:phosphopantetheine binding"/>
    <property type="evidence" value="ECO:0007669"/>
    <property type="project" value="InterPro"/>
</dbReference>
<dbReference type="Gene3D" id="3.30.559.10">
    <property type="entry name" value="Chloramphenicol acetyltransferase-like domain"/>
    <property type="match status" value="3"/>
</dbReference>
<dbReference type="Gene3D" id="3.40.50.150">
    <property type="entry name" value="Vaccinia Virus protein VP39"/>
    <property type="match status" value="1"/>
</dbReference>
<dbReference type="SUPFAM" id="SSF51735">
    <property type="entry name" value="NAD(P)-binding Rossmann-fold domains"/>
    <property type="match status" value="1"/>
</dbReference>
<keyword evidence="6" id="KW-0677">Repeat</keyword>
<evidence type="ECO:0000256" key="2">
    <source>
        <dbReference type="ARBA" id="ARBA00006432"/>
    </source>
</evidence>
<dbReference type="InterPro" id="IPR042099">
    <property type="entry name" value="ANL_N_sf"/>
</dbReference>
<sequence length="3246" mass="351609">MHRLVKQLIRSTRGSAISITEAQLGVWIAHSLSPGIEYSGGQYLDIRGEFDRALLRRAIEHVVLHEAEAMSMRVVEMDGVVLQRPALDTPVPFETIDLTQVADPMAAADEWMWEQIRLGAEIGDAPLYGYAILEIDADRALLFTRINHVIVDGYGGSLITKRIADVYHALAVGDSVPARALGDLAELVANEAGYLQSPEFEEDQRYWRARLATRPAPFTFSGGDAAVAQNVLRQRIDVSADAFARLIAMANEIGVSTATLLLSGMAGFVSAVSGRRESTLGLGVHARLDTNTLATPGMLANALPLRFECTPDMPLRDLAAAMSGELRSALGHQRYRLERMARDCANIDGRSDTLFGVLVNIMKFNHDIEFGDARASVRLLASGPVRDLTVVLHPDEQRMALGIELQADADQYDQHDLAKLAARLANYFDRLSLSGPDVRVNNLSPLLPDEEAELTAASPADAVPAPTATLPGLFSIQAAERKNSIAIVSGSEQMTYGELDRASNQLARLLLARGVGPEKLVALCLPRSPAMMIAILGVLKAGGAYVPIDPAYPDERIRTILDDSLPALIIADSATAPLADFGVPTRAMRLDDPEVIEQLAVTPGTSLTAEETATTLTSENPAYVIYTSGSTGRPKGVVVEHRNVVRLFTMTEKELSFGSGDTWTLFHSYAFDFSVWEIWGALLHGGRLVIVPVETSRSPDDLLKLLVREQVTVLNQTPSAFYQLMAAERVNSELGRQLSLRTIVFGGEALEISRLSEWYSRHKAEAPTLVNMYGITETTVHVTLRRIKEQDIQSNAPSLIGAALGDLRTFVLGESLKPVPPGVDGDLYIAGEGLARGYLNRVNVTAERFVANPFGPPGSRLYRTGDVVRWNADGELEYSGRADRQVKVRGFRIEPGEIEAALQSHPGVAQATVLARSDNFGNTRLAAYLVADSKSAAAAANHCILERSGDLDRAERHELPNGMTVLARNQSNVSFLYSEIFEHNNYLKHGVVLPENAVIVDVGGHVGMFALHLHALSPTARIYAVEPIPELAELYRTNAALHSIDAELTVGGIADLPGHATFTYYPEMSILSSRFADTEVDKGMLTEFILHDRNSSAVAAVGEGELEELLAERLQGVEVPVRMYTLSEIFDEQDIRRVDLLKIDAEKSELEALQGIRSEHWNIIGQIVAEVEDTGTLLADVKALLVRHGFSVAIDRPDDLAGTPLVMVYATRPDRSLQPAPAPPRRWFSPHHLIEDVRSHVCDQLPGHMVPASFVVLDAFPLTVNGKLDRLALPGPHPPLVAPSRPPESPREIVLAEIVAELLGVSKVGADDSFFELGGDSILAIRLVAAARTAGVVLSSPDVFRHRTVAALAAVAKDPDSTRLFGSGLGDIPPSPIARRFGSGLPRFPGLHQSVLLRTPLDAQFKDVCAAVRSIVLRHDVLRARATEAGGLFVPSPDIVQAASSIERIDLSAVPNDARAERIRDETDRVTLQLDPATGAMIRAVWFDIGSGQHGRLLLVAHHLVVDGVSWRIIELDLAAAYESSRAGAEVALPPVGTSMREWSNGLVNSAHAPSRIAELPYWRSALMPSSGIGVRALDRLADTHSTASVLTGTLSGSDTQAVLSTLAPAYRAGAHEVLLAIFGVALSRWLGKSVVVDVEGHGREEEVLPGADLSRTVGWFTNIFPVHLELPSNAAIGSAIKSVKEALRAVPGRGIGYGLLRYLNHGTAEEFADLPAPEVLFNYLGKFAYAKGDWGPASERPALIASAAPDAPLEHALAFDALVRDGDGDGDPVLQFSLTFAPGVVSHERAGELLEHIEGTITEFTQHATRRNIGGSSPSDFPLVRLRQTDVDEIEKRYPGVRSVLPLGPLQRGLLFHALQAGTDDVYVVQLKLDLRGEVEASSVREAVATLIRRYPVLGAAFFLQANGIPVQVISGVDDVPWRAIDLAERDERDREGEWRRLLNEELGRPFDPGIPPLLRLLLVRVGPGEHRLVITYHHILLDGWSVPILLRELAALLQGTTSLPAPTPFDEYLLWIDQQDPERSLAAWRLELAGCSPLMIAPGMGRRVATDPERLVSRLTRDATARLEQVARASGVTTNSVIQAAWGILLGRITGRTDVVFGAAVSGRPPEVRGVDRMVGLLINTVPIRVQWTQTDTVSDLLARLQEHQAELMEHQHMGLSEIQRELGVAELFDVCTVFENYPTGANDENSPVVGVSIHDRTHYPLSLAVVPGDELIIRLDYRADCFTEEQAHTLVERFRLLLKELIISPAARVGSLPALLPEERALTAGRERGHALPRTLLDLFADRAAAAPDNVAVLTRGEEMTYKSLDKASNKFARKLISLGVGPESFVGLCLGRSAEQLIALLGVLKAGAAYLPIDPSYPDERIQLMLADAAPAGVVADADTMHRVSGNVWTIDDVDRYSDSHVTDTERIVPLRADHAAYLIYTSGSTGAPKGVIVTHTGMTNLAASQRAHLQLGPDSRVARFASPSFDASVWEIVMALCAAGGTLVVPSEKELVGTGLSEFARLHKITHLTIPPSVLSSLPDDGLPKRTVLVTAGESLSGALAERWAPGRLMVNAYGPTEFTVCASISDPLTGHEQPTIGRAIGDARLYVLDVGLQPTPLGVVGELYLSGMQLARGYHGKGAITAERFVADPFGPAGARLYRTGDLVRWNESGNLAFVGRVDDQMKVRGFRIEPAEIEAALNAMQDVRSAVVVAREDEVTGRSLVAYVVPEPGASIDGKNLRTKLYDSLPAHLVPSAVVALDDLPVTANGKLDRASLPAPAYVEEIRAPRTPLEEGLCRAFANVLGLTEVGVDTSFFDAGGHSLLITQLIARIRSETDYEVPLSGVFSYPTPATLARALDESRTVLTPSIDVASESSLAPDISIAEVAAPICGDARTVLLTGATGFLGAFLLRELLDGTAARVWCLVRAEGEEASRLRIIQAMIRYGIWDQKYADRICPLAGDLTKPKLGLSTEGWSRLAGEVDTIYHNGAMVNHIAHYAALRTANVAGTQEILRLACTVRVKPVHFVSTAGVPVDPHADPAVRTSALDDDHPMSGYLASKWIAECLIHRAGERGLPVRVYRPGLVSGSSSTGAHQESDGVWNLIRAVAVLGLAPDITKTTVSFAPVDHVARAIVTLSKLDTDTQVHYLVNQTPTPLRELFERVRERYPLKYVPIEQWLAVLDDDVEHDALVHAKLLLPSIRLMLEASVPEPQWDGDSTRRALEAESVAAPSVDGRILTMYLDHFEGTGFLPKREERRL</sequence>
<dbReference type="InterPro" id="IPR006162">
    <property type="entry name" value="Ppantetheine_attach_site"/>
</dbReference>
<dbReference type="UniPathway" id="UPA00011"/>
<dbReference type="GO" id="GO:0017000">
    <property type="term" value="P:antibiotic biosynthetic process"/>
    <property type="evidence" value="ECO:0007669"/>
    <property type="project" value="UniProtKB-KW"/>
</dbReference>
<dbReference type="CDD" id="cd17643">
    <property type="entry name" value="A_NRPS_Cytc1-like"/>
    <property type="match status" value="1"/>
</dbReference>
<dbReference type="InterPro" id="IPR010080">
    <property type="entry name" value="Thioester_reductase-like_dom"/>
</dbReference>
<dbReference type="FunFam" id="3.30.300.30:FF:000010">
    <property type="entry name" value="Enterobactin synthetase component F"/>
    <property type="match status" value="1"/>
</dbReference>
<dbReference type="NCBIfam" id="NF003417">
    <property type="entry name" value="PRK04813.1"/>
    <property type="match status" value="3"/>
</dbReference>
<comment type="cofactor">
    <cofactor evidence="1">
        <name>pantetheine 4'-phosphate</name>
        <dbReference type="ChEBI" id="CHEBI:47942"/>
    </cofactor>
</comment>
<dbReference type="GO" id="GO:0044550">
    <property type="term" value="P:secondary metabolite biosynthetic process"/>
    <property type="evidence" value="ECO:0007669"/>
    <property type="project" value="UniProtKB-ARBA"/>
</dbReference>
<dbReference type="InterPro" id="IPR023213">
    <property type="entry name" value="CAT-like_dom_sf"/>
</dbReference>
<dbReference type="PANTHER" id="PTHR45527:SF14">
    <property type="entry name" value="PLIPASTATIN SYNTHASE SUBUNIT B"/>
    <property type="match status" value="1"/>
</dbReference>
<protein>
    <submittedName>
        <fullName evidence="9">Amino acid adenylation protein</fullName>
    </submittedName>
</protein>
<proteinExistence type="inferred from homology"/>
<dbReference type="Pfam" id="PF00550">
    <property type="entry name" value="PP-binding"/>
    <property type="match status" value="2"/>
</dbReference>
<accession>I0WM19</accession>
<dbReference type="GO" id="GO:0016874">
    <property type="term" value="F:ligase activity"/>
    <property type="evidence" value="ECO:0007669"/>
    <property type="project" value="UniProtKB-KW"/>
</dbReference>
<dbReference type="PROSITE" id="PS50075">
    <property type="entry name" value="CARRIER"/>
    <property type="match status" value="2"/>
</dbReference>
<evidence type="ECO:0000313" key="9">
    <source>
        <dbReference type="EMBL" id="EID77435.1"/>
    </source>
</evidence>
<feature type="domain" description="Carrier" evidence="8">
    <location>
        <begin position="1286"/>
        <end position="1360"/>
    </location>
</feature>
<dbReference type="GO" id="GO:0072330">
    <property type="term" value="P:monocarboxylic acid biosynthetic process"/>
    <property type="evidence" value="ECO:0007669"/>
    <property type="project" value="UniProtKB-ARBA"/>
</dbReference>
<dbReference type="Gene3D" id="3.30.559.30">
    <property type="entry name" value="Nonribosomal peptide synthetase, condensation domain"/>
    <property type="match status" value="3"/>
</dbReference>
<evidence type="ECO:0000256" key="1">
    <source>
        <dbReference type="ARBA" id="ARBA00001957"/>
    </source>
</evidence>
<dbReference type="SUPFAM" id="SSF53335">
    <property type="entry name" value="S-adenosyl-L-methionine-dependent methyltransferases"/>
    <property type="match status" value="1"/>
</dbReference>
<dbReference type="InterPro" id="IPR010071">
    <property type="entry name" value="AA_adenyl_dom"/>
</dbReference>
<dbReference type="InterPro" id="IPR020845">
    <property type="entry name" value="AMP-binding_CS"/>
</dbReference>
<evidence type="ECO:0000256" key="5">
    <source>
        <dbReference type="ARBA" id="ARBA00022598"/>
    </source>
</evidence>
<dbReference type="InterPro" id="IPR009081">
    <property type="entry name" value="PP-bd_ACP"/>
</dbReference>
<dbReference type="Pfam" id="PF05050">
    <property type="entry name" value="Methyltransf_21"/>
    <property type="match status" value="1"/>
</dbReference>
<dbReference type="Proteomes" id="UP000006447">
    <property type="component" value="Unassembled WGS sequence"/>
</dbReference>
<dbReference type="EMBL" id="AJJH01000135">
    <property type="protein sequence ID" value="EID77435.1"/>
    <property type="molecule type" value="Genomic_DNA"/>
</dbReference>
<keyword evidence="5" id="KW-0436">Ligase</keyword>
<dbReference type="InterPro" id="IPR010060">
    <property type="entry name" value="NRPS_synth"/>
</dbReference>
<dbReference type="CDD" id="cd05235">
    <property type="entry name" value="SDR_e1"/>
    <property type="match status" value="1"/>
</dbReference>
<dbReference type="FunFam" id="3.40.50.12780:FF:000012">
    <property type="entry name" value="Non-ribosomal peptide synthetase"/>
    <property type="match status" value="2"/>
</dbReference>
<dbReference type="Pfam" id="PF00501">
    <property type="entry name" value="AMP-binding"/>
    <property type="match status" value="2"/>
</dbReference>
<dbReference type="GO" id="GO:0005829">
    <property type="term" value="C:cytosol"/>
    <property type="evidence" value="ECO:0007669"/>
    <property type="project" value="TreeGrafter"/>
</dbReference>
<evidence type="ECO:0000256" key="4">
    <source>
        <dbReference type="ARBA" id="ARBA00022553"/>
    </source>
</evidence>
<dbReference type="PROSITE" id="PS00455">
    <property type="entry name" value="AMP_BINDING"/>
    <property type="match status" value="2"/>
</dbReference>
<dbReference type="Gene3D" id="3.40.50.720">
    <property type="entry name" value="NAD(P)-binding Rossmann-like Domain"/>
    <property type="match status" value="1"/>
</dbReference>
<dbReference type="RefSeq" id="WP_007299326.1">
    <property type="nucleotide sequence ID" value="NZ_AJJH01000135.1"/>
</dbReference>
<dbReference type="SUPFAM" id="SSF47336">
    <property type="entry name" value="ACP-like"/>
    <property type="match status" value="2"/>
</dbReference>
<evidence type="ECO:0000256" key="3">
    <source>
        <dbReference type="ARBA" id="ARBA00022450"/>
    </source>
</evidence>
<dbReference type="InterPro" id="IPR013120">
    <property type="entry name" value="FAR_NAD-bd"/>
</dbReference>
<dbReference type="NCBIfam" id="TIGR01746">
    <property type="entry name" value="Thioester-redct"/>
    <property type="match status" value="1"/>
</dbReference>
<dbReference type="PATRIC" id="fig|1165867.3.peg.4861"/>
<dbReference type="InterPro" id="IPR006342">
    <property type="entry name" value="FkbM_mtfrase"/>
</dbReference>
<dbReference type="Pfam" id="PF13193">
    <property type="entry name" value="AMP-binding_C"/>
    <property type="match status" value="1"/>
</dbReference>
<evidence type="ECO:0000256" key="6">
    <source>
        <dbReference type="ARBA" id="ARBA00022737"/>
    </source>
</evidence>
<dbReference type="InterPro" id="IPR029063">
    <property type="entry name" value="SAM-dependent_MTases_sf"/>
</dbReference>
<dbReference type="NCBIfam" id="TIGR01444">
    <property type="entry name" value="fkbM_fam"/>
    <property type="match status" value="1"/>
</dbReference>
<dbReference type="SUPFAM" id="SSF52777">
    <property type="entry name" value="CoA-dependent acyltransferases"/>
    <property type="match status" value="6"/>
</dbReference>
<dbReference type="GO" id="GO:0043041">
    <property type="term" value="P:amino acid activation for nonribosomal peptide biosynthetic process"/>
    <property type="evidence" value="ECO:0007669"/>
    <property type="project" value="TreeGrafter"/>
</dbReference>
<evidence type="ECO:0000256" key="7">
    <source>
        <dbReference type="ARBA" id="ARBA00023194"/>
    </source>
</evidence>
<keyword evidence="3" id="KW-0596">Phosphopantetheine</keyword>
<dbReference type="Gene3D" id="2.30.38.10">
    <property type="entry name" value="Luciferase, Domain 3"/>
    <property type="match status" value="1"/>
</dbReference>
<evidence type="ECO:0000259" key="8">
    <source>
        <dbReference type="PROSITE" id="PS50075"/>
    </source>
</evidence>
<organism evidence="9 10">
    <name type="scientific">Rhodococcus opacus RKJ300 = JCM 13270</name>
    <dbReference type="NCBI Taxonomy" id="1165867"/>
    <lineage>
        <taxon>Bacteria</taxon>
        <taxon>Bacillati</taxon>
        <taxon>Actinomycetota</taxon>
        <taxon>Actinomycetes</taxon>
        <taxon>Mycobacteriales</taxon>
        <taxon>Nocardiaceae</taxon>
        <taxon>Rhodococcus</taxon>
    </lineage>
</organism>
<dbReference type="FunFam" id="1.10.1200.10:FF:000016">
    <property type="entry name" value="Non-ribosomal peptide synthase"/>
    <property type="match status" value="1"/>
</dbReference>
<dbReference type="NCBIfam" id="TIGR01733">
    <property type="entry name" value="AA-adenyl-dom"/>
    <property type="match status" value="2"/>
</dbReference>
<comment type="caution">
    <text evidence="9">The sequence shown here is derived from an EMBL/GenBank/DDBJ whole genome shotgun (WGS) entry which is preliminary data.</text>
</comment>
<dbReference type="Pfam" id="PF00668">
    <property type="entry name" value="Condensation"/>
    <property type="match status" value="3"/>
</dbReference>
<dbReference type="SMART" id="SM00823">
    <property type="entry name" value="PKS_PP"/>
    <property type="match status" value="2"/>
</dbReference>
<dbReference type="Gene3D" id="3.40.50.12780">
    <property type="entry name" value="N-terminal domain of ligase-like"/>
    <property type="match status" value="1"/>
</dbReference>